<reference evidence="3 4" key="1">
    <citation type="submission" date="2024-10" db="EMBL/GenBank/DDBJ databases">
        <title>Updated reference genomes for cyclostephanoid diatoms.</title>
        <authorList>
            <person name="Roberts W.R."/>
            <person name="Alverson A.J."/>
        </authorList>
    </citation>
    <scope>NUCLEOTIDE SEQUENCE [LARGE SCALE GENOMIC DNA]</scope>
    <source>
        <strain evidence="3 4">AJA228-03</strain>
    </source>
</reference>
<feature type="region of interest" description="Disordered" evidence="1">
    <location>
        <begin position="650"/>
        <end position="690"/>
    </location>
</feature>
<evidence type="ECO:0000259" key="2">
    <source>
        <dbReference type="PROSITE" id="PS50090"/>
    </source>
</evidence>
<dbReference type="Proteomes" id="UP001530377">
    <property type="component" value="Unassembled WGS sequence"/>
</dbReference>
<feature type="domain" description="Myb-like" evidence="2">
    <location>
        <begin position="702"/>
        <end position="748"/>
    </location>
</feature>
<feature type="compositionally biased region" description="Polar residues" evidence="1">
    <location>
        <begin position="675"/>
        <end position="690"/>
    </location>
</feature>
<comment type="caution">
    <text evidence="3">The sequence shown here is derived from an EMBL/GenBank/DDBJ whole genome shotgun (WGS) entry which is preliminary data.</text>
</comment>
<feature type="region of interest" description="Disordered" evidence="1">
    <location>
        <begin position="52"/>
        <end position="71"/>
    </location>
</feature>
<dbReference type="PROSITE" id="PS50090">
    <property type="entry name" value="MYB_LIKE"/>
    <property type="match status" value="1"/>
</dbReference>
<accession>A0ABD3RAC6</accession>
<dbReference type="SUPFAM" id="SSF46689">
    <property type="entry name" value="Homeodomain-like"/>
    <property type="match status" value="1"/>
</dbReference>
<feature type="region of interest" description="Disordered" evidence="1">
    <location>
        <begin position="242"/>
        <end position="261"/>
    </location>
</feature>
<feature type="region of interest" description="Disordered" evidence="1">
    <location>
        <begin position="26"/>
        <end position="46"/>
    </location>
</feature>
<dbReference type="InterPro" id="IPR009057">
    <property type="entry name" value="Homeodomain-like_sf"/>
</dbReference>
<protein>
    <recommendedName>
        <fullName evidence="2">Myb-like domain-containing protein</fullName>
    </recommendedName>
</protein>
<gene>
    <name evidence="3" type="ORF">ACHAXA_007743</name>
</gene>
<feature type="region of interest" description="Disordered" evidence="1">
    <location>
        <begin position="886"/>
        <end position="922"/>
    </location>
</feature>
<sequence length="922" mass="100257">MAQVDDGNDLGFMGTVLGRAKKVLFPETEVDTSPPRGDGDGGEGTRSALALASSSTTTSIGIPMEGRMNSKTRARRARLIRLMASNSSLANFAVASSGRAMSERPSVVGADGNGKENRKPKTHVAKRGNSMKMDAFAAASSDFTMTHSDKDDVVVAAKERRTKFTIDGRVNDVDDRRRSSHRSKDTSLHFCGELSVDGGIAGEGNNQRPSEFKQPVVRPGSSVDETTTYSIAEIDAMLLNGGRKITPGNHRGQRRRNRPAVSSLVQYEEMGECKRNSGVPSSLMTLTSSIQKTQKSRRSRRDNWKAKQLATAFHSSGQTSIPSRGRDNVASLANSVESLKIGDTADCSTPLTIRRRAMPGGITSPPGNLHRFSTLSNANVFDHSPMPDSNPNLKKRFDGKKTPIGKVNVPAASLPPATSPLAMMTKMSTSPYNFTDASMMKFGYAKGTEDKEASSPRVTVTSSSYISSPNNECNALSHARSILFSSSDDSRKSNVPRRGLAVTMEVATPRVKAHNVKVRTTSSASPRGPVRGSSVFDVEVVIPVVKNESDAFSEPQQMGLTKAAANKDKSKKMAANRKVSVCPRVTTKVVEDDNSTQVRRSSRQSKPTDRLTVTSWINKDDSNTDERLRFENSADVEGITCAIIEEAVSHTQKVGGSMEQADATEEVEGSDDASKPNSSEGSTSNHNTVQKNTAGVVSEQEWSYEDLQILHHCQKEINPTSTLYWQEVSNRVGTKTSSECQIKWQSLVPTPKVRKASKMKNANQSARIPHHDSKGGAVDDSITDDDDDDDYFDSSPYRETNLKDGKETNAAMFTGVGTSIGFTPCIKQSAKSNQSSELKFRRKGYNTYIDNLRKDIIRAEKKKIALKTSQALDDRAQISVGIDVEGGRMSGNLLPDGTVKINIPDESSDSDDIWDDHDEDED</sequence>
<feature type="compositionally biased region" description="Acidic residues" evidence="1">
    <location>
        <begin position="662"/>
        <end position="671"/>
    </location>
</feature>
<name>A0ABD3RAC6_9STRA</name>
<proteinExistence type="predicted"/>
<dbReference type="Gene3D" id="1.10.10.60">
    <property type="entry name" value="Homeodomain-like"/>
    <property type="match status" value="1"/>
</dbReference>
<evidence type="ECO:0000313" key="3">
    <source>
        <dbReference type="EMBL" id="KAL3809967.1"/>
    </source>
</evidence>
<feature type="region of interest" description="Disordered" evidence="1">
    <location>
        <begin position="751"/>
        <end position="789"/>
    </location>
</feature>
<dbReference type="EMBL" id="JALLPB020000360">
    <property type="protein sequence ID" value="KAL3809967.1"/>
    <property type="molecule type" value="Genomic_DNA"/>
</dbReference>
<feature type="region of interest" description="Disordered" evidence="1">
    <location>
        <begin position="103"/>
        <end position="124"/>
    </location>
</feature>
<feature type="region of interest" description="Disordered" evidence="1">
    <location>
        <begin position="199"/>
        <end position="224"/>
    </location>
</feature>
<dbReference type="InterPro" id="IPR001005">
    <property type="entry name" value="SANT/Myb"/>
</dbReference>
<evidence type="ECO:0000313" key="4">
    <source>
        <dbReference type="Proteomes" id="UP001530377"/>
    </source>
</evidence>
<evidence type="ECO:0000256" key="1">
    <source>
        <dbReference type="SAM" id="MobiDB-lite"/>
    </source>
</evidence>
<feature type="compositionally biased region" description="Acidic residues" evidence="1">
    <location>
        <begin position="906"/>
        <end position="922"/>
    </location>
</feature>
<dbReference type="AlphaFoldDB" id="A0ABD3RAC6"/>
<organism evidence="3 4">
    <name type="scientific">Cyclostephanos tholiformis</name>
    <dbReference type="NCBI Taxonomy" id="382380"/>
    <lineage>
        <taxon>Eukaryota</taxon>
        <taxon>Sar</taxon>
        <taxon>Stramenopiles</taxon>
        <taxon>Ochrophyta</taxon>
        <taxon>Bacillariophyta</taxon>
        <taxon>Coscinodiscophyceae</taxon>
        <taxon>Thalassiosirophycidae</taxon>
        <taxon>Stephanodiscales</taxon>
        <taxon>Stephanodiscaceae</taxon>
        <taxon>Cyclostephanos</taxon>
    </lineage>
</organism>
<keyword evidence="4" id="KW-1185">Reference proteome</keyword>
<dbReference type="CDD" id="cd00167">
    <property type="entry name" value="SANT"/>
    <property type="match status" value="1"/>
</dbReference>